<evidence type="ECO:0000259" key="8">
    <source>
        <dbReference type="PROSITE" id="PS50850"/>
    </source>
</evidence>
<protein>
    <recommendedName>
        <fullName evidence="8">Major facilitator superfamily (MFS) profile domain-containing protein</fullName>
    </recommendedName>
</protein>
<comment type="subcellular location">
    <subcellularLocation>
        <location evidence="1">Cell membrane</location>
        <topology evidence="1">Multi-pass membrane protein</topology>
    </subcellularLocation>
</comment>
<evidence type="ECO:0000256" key="7">
    <source>
        <dbReference type="SAM" id="Phobius"/>
    </source>
</evidence>
<sequence length="428" mass="45811">MSNQTAIAIFKAQKGYSRLFTAGLINGIGDRFTSVAVLALVLQLTGSGMAVGISLGVRLLPYLFLAPLGGVLGSKFPRKYIMIATDVLRVPVALTFLWVDGEDKLWLLYIASFLLAAGEAIYSPVRKSSIPLLVTKDSLLTVNGLEQLMSGCVLILGALSGGVVSMWFGPEAAFVMNAISFMVAALLIYGIDIPQNTNRVNEDKRKIGSPDKLKTKVDRQQKTSKTRALWILISGSITLQVIFGYELLVPMLNGLDNVLISVYAVQEFEAGDIGVGAFYAALGIGLSLSFFAGRYVTKGLLGVAIGGLMIDDFLLMSISVSNHFTMVFMLYILLSFAGGTGNACLDTLVMRETPSAMQPVIFGLLSAVGNTLLGLSMLVAGWLLEWMEPRALGFAGGAGFSIIAILLAGYALIRSKKSGEFTAPWKVF</sequence>
<dbReference type="AlphaFoldDB" id="A0A1R0ZBZ1"/>
<dbReference type="SUPFAM" id="SSF103473">
    <property type="entry name" value="MFS general substrate transporter"/>
    <property type="match status" value="1"/>
</dbReference>
<name>A0A1R0ZBZ1_9BACL</name>
<dbReference type="PANTHER" id="PTHR43266">
    <property type="entry name" value="MACROLIDE-EFFLUX PROTEIN"/>
    <property type="match status" value="1"/>
</dbReference>
<dbReference type="Gene3D" id="1.20.1250.20">
    <property type="entry name" value="MFS general substrate transporter like domains"/>
    <property type="match status" value="1"/>
</dbReference>
<dbReference type="Proteomes" id="UP000187425">
    <property type="component" value="Unassembled WGS sequence"/>
</dbReference>
<keyword evidence="2" id="KW-0813">Transport</keyword>
<keyword evidence="6 7" id="KW-0472">Membrane</keyword>
<reference evidence="9 10" key="1">
    <citation type="submission" date="2016-11" db="EMBL/GenBank/DDBJ databases">
        <title>Paenibacillus species isolates.</title>
        <authorList>
            <person name="Beno S.M."/>
        </authorList>
    </citation>
    <scope>NUCLEOTIDE SEQUENCE [LARGE SCALE GENOMIC DNA]</scope>
    <source>
        <strain evidence="9 10">FSL H7-0443</strain>
    </source>
</reference>
<dbReference type="PANTHER" id="PTHR43266:SF2">
    <property type="entry name" value="MAJOR FACILITATOR SUPERFAMILY (MFS) PROFILE DOMAIN-CONTAINING PROTEIN"/>
    <property type="match status" value="1"/>
</dbReference>
<feature type="transmembrane region" description="Helical" evidence="7">
    <location>
        <begin position="326"/>
        <end position="349"/>
    </location>
</feature>
<proteinExistence type="predicted"/>
<evidence type="ECO:0000256" key="4">
    <source>
        <dbReference type="ARBA" id="ARBA00022692"/>
    </source>
</evidence>
<comment type="caution">
    <text evidence="9">The sequence shown here is derived from an EMBL/GenBank/DDBJ whole genome shotgun (WGS) entry which is preliminary data.</text>
</comment>
<feature type="transmembrane region" description="Helical" evidence="7">
    <location>
        <begin position="273"/>
        <end position="293"/>
    </location>
</feature>
<dbReference type="InterPro" id="IPR020846">
    <property type="entry name" value="MFS_dom"/>
</dbReference>
<dbReference type="InterPro" id="IPR036259">
    <property type="entry name" value="MFS_trans_sf"/>
</dbReference>
<dbReference type="Pfam" id="PF07690">
    <property type="entry name" value="MFS_1"/>
    <property type="match status" value="1"/>
</dbReference>
<keyword evidence="5 7" id="KW-1133">Transmembrane helix</keyword>
<dbReference type="EMBL" id="MPTW01000014">
    <property type="protein sequence ID" value="OME66579.1"/>
    <property type="molecule type" value="Genomic_DNA"/>
</dbReference>
<feature type="transmembrane region" description="Helical" evidence="7">
    <location>
        <begin position="390"/>
        <end position="413"/>
    </location>
</feature>
<dbReference type="PROSITE" id="PS50850">
    <property type="entry name" value="MFS"/>
    <property type="match status" value="1"/>
</dbReference>
<evidence type="ECO:0000256" key="5">
    <source>
        <dbReference type="ARBA" id="ARBA00022989"/>
    </source>
</evidence>
<dbReference type="InterPro" id="IPR011701">
    <property type="entry name" value="MFS"/>
</dbReference>
<evidence type="ECO:0000256" key="2">
    <source>
        <dbReference type="ARBA" id="ARBA00022448"/>
    </source>
</evidence>
<feature type="transmembrane region" description="Helical" evidence="7">
    <location>
        <begin position="174"/>
        <end position="191"/>
    </location>
</feature>
<keyword evidence="4 7" id="KW-0812">Transmembrane</keyword>
<feature type="domain" description="Major facilitator superfamily (MFS) profile" evidence="8">
    <location>
        <begin position="15"/>
        <end position="416"/>
    </location>
</feature>
<gene>
    <name evidence="9" type="ORF">BSK65_21420</name>
</gene>
<dbReference type="RefSeq" id="WP_076285864.1">
    <property type="nucleotide sequence ID" value="NZ_MPTW01000014.1"/>
</dbReference>
<evidence type="ECO:0000256" key="6">
    <source>
        <dbReference type="ARBA" id="ARBA00023136"/>
    </source>
</evidence>
<evidence type="ECO:0000313" key="9">
    <source>
        <dbReference type="EMBL" id="OME66579.1"/>
    </source>
</evidence>
<keyword evidence="3" id="KW-1003">Cell membrane</keyword>
<evidence type="ECO:0000256" key="3">
    <source>
        <dbReference type="ARBA" id="ARBA00022475"/>
    </source>
</evidence>
<accession>A0A1R0ZBZ1</accession>
<feature type="transmembrane region" description="Helical" evidence="7">
    <location>
        <begin position="105"/>
        <end position="125"/>
    </location>
</feature>
<evidence type="ECO:0000256" key="1">
    <source>
        <dbReference type="ARBA" id="ARBA00004651"/>
    </source>
</evidence>
<dbReference type="GO" id="GO:0005886">
    <property type="term" value="C:plasma membrane"/>
    <property type="evidence" value="ECO:0007669"/>
    <property type="project" value="UniProtKB-SubCell"/>
</dbReference>
<organism evidence="9 10">
    <name type="scientific">Paenibacillus odorifer</name>
    <dbReference type="NCBI Taxonomy" id="189426"/>
    <lineage>
        <taxon>Bacteria</taxon>
        <taxon>Bacillati</taxon>
        <taxon>Bacillota</taxon>
        <taxon>Bacilli</taxon>
        <taxon>Bacillales</taxon>
        <taxon>Paenibacillaceae</taxon>
        <taxon>Paenibacillus</taxon>
    </lineage>
</organism>
<evidence type="ECO:0000313" key="10">
    <source>
        <dbReference type="Proteomes" id="UP000187425"/>
    </source>
</evidence>
<feature type="transmembrane region" description="Helical" evidence="7">
    <location>
        <begin position="145"/>
        <end position="168"/>
    </location>
</feature>
<dbReference type="GO" id="GO:0022857">
    <property type="term" value="F:transmembrane transporter activity"/>
    <property type="evidence" value="ECO:0007669"/>
    <property type="project" value="InterPro"/>
</dbReference>
<feature type="transmembrane region" description="Helical" evidence="7">
    <location>
        <begin position="229"/>
        <end position="253"/>
    </location>
</feature>
<feature type="transmembrane region" description="Helical" evidence="7">
    <location>
        <begin position="300"/>
        <end position="320"/>
    </location>
</feature>
<dbReference type="OrthoDB" id="9775268at2"/>
<feature type="transmembrane region" description="Helical" evidence="7">
    <location>
        <begin position="361"/>
        <end position="384"/>
    </location>
</feature>
<dbReference type="CDD" id="cd06173">
    <property type="entry name" value="MFS_MefA_like"/>
    <property type="match status" value="1"/>
</dbReference>